<name>A0A0B6ALT7_PRIM2</name>
<feature type="chain" id="PRO_5043825616" evidence="2">
    <location>
        <begin position="27"/>
        <end position="386"/>
    </location>
</feature>
<evidence type="ECO:0000313" key="4">
    <source>
        <dbReference type="EMBL" id="AJI21578.1"/>
    </source>
</evidence>
<dbReference type="HOGENOM" id="CLU_715064_0_0_9"/>
<keyword evidence="2" id="KW-0732">Signal</keyword>
<proteinExistence type="predicted"/>
<dbReference type="AlphaFoldDB" id="A0A0B6ALT7"/>
<reference evidence="4 5" key="1">
    <citation type="journal article" date="2015" name="Genome Announc.">
        <title>Complete genome sequences for 35 biothreat assay-relevant bacillus species.</title>
        <authorList>
            <person name="Johnson S.L."/>
            <person name="Daligault H.E."/>
            <person name="Davenport K.W."/>
            <person name="Jaissle J."/>
            <person name="Frey K.G."/>
            <person name="Ladner J.T."/>
            <person name="Broomall S.M."/>
            <person name="Bishop-Lilly K.A."/>
            <person name="Bruce D.C."/>
            <person name="Gibbons H.S."/>
            <person name="Coyne S.R."/>
            <person name="Lo C.C."/>
            <person name="Meincke L."/>
            <person name="Munk A.C."/>
            <person name="Koroleva G.I."/>
            <person name="Rosenzweig C.N."/>
            <person name="Palacios G.F."/>
            <person name="Redden C.L."/>
            <person name="Minogue T.D."/>
            <person name="Chain P.S."/>
        </authorList>
    </citation>
    <scope>NUCLEOTIDE SEQUENCE [LARGE SCALE GENOMIC DNA]</scope>
    <source>
        <strain evidence="5">ATCC 14581 / DSM 32 / JCM 2506 / NBRC 15308 / NCIMB 9376 / NCTC 10342 / NRRL B-14308 / VKM B-512</strain>
    </source>
</reference>
<dbReference type="Proteomes" id="UP000031829">
    <property type="component" value="Chromosome"/>
</dbReference>
<feature type="region of interest" description="Disordered" evidence="1">
    <location>
        <begin position="67"/>
        <end position="108"/>
    </location>
</feature>
<feature type="domain" description="Bacterial Ig" evidence="3">
    <location>
        <begin position="305"/>
        <end position="383"/>
    </location>
</feature>
<evidence type="ECO:0000256" key="1">
    <source>
        <dbReference type="SAM" id="MobiDB-lite"/>
    </source>
</evidence>
<dbReference type="InterPro" id="IPR013783">
    <property type="entry name" value="Ig-like_fold"/>
</dbReference>
<feature type="region of interest" description="Disordered" evidence="1">
    <location>
        <begin position="24"/>
        <end position="55"/>
    </location>
</feature>
<evidence type="ECO:0000259" key="3">
    <source>
        <dbReference type="Pfam" id="PF17936"/>
    </source>
</evidence>
<dbReference type="GeneID" id="93643664"/>
<dbReference type="InterPro" id="IPR041498">
    <property type="entry name" value="Big_6"/>
</dbReference>
<evidence type="ECO:0000313" key="5">
    <source>
        <dbReference type="Proteomes" id="UP000031829"/>
    </source>
</evidence>
<dbReference type="KEGG" id="bmeg:BG04_144"/>
<dbReference type="RefSeq" id="WP_034650560.1">
    <property type="nucleotide sequence ID" value="NZ_BCVB01000006.1"/>
</dbReference>
<organism evidence="4 5">
    <name type="scientific">Priestia megaterium (strain ATCC 14581 / DSM 32 / CCUG 1817 / JCM 2506 / NBRC 15308 / NCIMB 9376 / NCTC 10342 / NRRL B-14308 / VKM B-512 / Ford 19)</name>
    <name type="common">Bacillus megaterium</name>
    <dbReference type="NCBI Taxonomy" id="1348623"/>
    <lineage>
        <taxon>Bacteria</taxon>
        <taxon>Bacillati</taxon>
        <taxon>Bacillota</taxon>
        <taxon>Bacilli</taxon>
        <taxon>Bacillales</taxon>
        <taxon>Bacillaceae</taxon>
        <taxon>Priestia</taxon>
    </lineage>
</organism>
<sequence>MNKKGIMSLVSAGLLASTLSVQSVQADTNKSENVSKKLIDQHMDKPLQKKNLNPRVLNDLKNDATHSLEKAPSLSSSQNSKQMNSSSSNDDPLFEKEPNNDFNKANSLPNEKTIIGQMLPMYDVDFYKVNVPAKGALLVAGTTNSPAIDLAFTAAEKDFKDNKNLIYQGSDYSDGVEVQVYQVNKPGTYYIGATDYEFDDDYDDNTVDDLYALSTAFVDNVAPDKPAVNRVGNNDKVVRGKAEASSTVTVKAGSKTLGSAKTSSKGTFSVNISVQKAGTTLTLTAKDSAGNVSPSVSTKVADVVAPNKPTVNKVDDNDKVVTGKAEASSTVTVKAGSKSLGSAKASSKGTYSVKIPAQKTGTTLTVTAKDAAGNVSSGATTKVVKH</sequence>
<feature type="compositionally biased region" description="Basic and acidic residues" evidence="1">
    <location>
        <begin position="29"/>
        <end position="47"/>
    </location>
</feature>
<feature type="domain" description="Bacterial Ig" evidence="3">
    <location>
        <begin position="222"/>
        <end position="302"/>
    </location>
</feature>
<feature type="signal peptide" evidence="2">
    <location>
        <begin position="1"/>
        <end position="26"/>
    </location>
</feature>
<evidence type="ECO:0000256" key="2">
    <source>
        <dbReference type="SAM" id="SignalP"/>
    </source>
</evidence>
<dbReference type="Gene3D" id="2.60.120.380">
    <property type="match status" value="1"/>
</dbReference>
<dbReference type="NCBIfam" id="NF033510">
    <property type="entry name" value="Ca_tandemer"/>
    <property type="match status" value="2"/>
</dbReference>
<dbReference type="EMBL" id="CP009920">
    <property type="protein sequence ID" value="AJI21578.1"/>
    <property type="molecule type" value="Genomic_DNA"/>
</dbReference>
<feature type="compositionally biased region" description="Low complexity" evidence="1">
    <location>
        <begin position="73"/>
        <end position="89"/>
    </location>
</feature>
<accession>A0A0B6ALT7</accession>
<dbReference type="Pfam" id="PF17936">
    <property type="entry name" value="Big_6"/>
    <property type="match status" value="2"/>
</dbReference>
<dbReference type="SUPFAM" id="SSF89260">
    <property type="entry name" value="Collagen-binding domain"/>
    <property type="match status" value="1"/>
</dbReference>
<protein>
    <submittedName>
        <fullName evidence="4">Bacterial Ig-like domain family protein</fullName>
    </submittedName>
</protein>
<gene>
    <name evidence="4" type="ORF">BG04_144</name>
</gene>
<dbReference type="Gene3D" id="2.60.40.10">
    <property type="entry name" value="Immunoglobulins"/>
    <property type="match status" value="2"/>
</dbReference>